<dbReference type="InterPro" id="IPR001138">
    <property type="entry name" value="Zn2Cys6_DnaBD"/>
</dbReference>
<evidence type="ECO:0000259" key="4">
    <source>
        <dbReference type="PROSITE" id="PS50048"/>
    </source>
</evidence>
<gene>
    <name evidence="5" type="ORF">CCHR01_16114</name>
</gene>
<dbReference type="InterPro" id="IPR036864">
    <property type="entry name" value="Zn2-C6_fun-type_DNA-bd_sf"/>
</dbReference>
<keyword evidence="6" id="KW-1185">Reference proteome</keyword>
<dbReference type="AlphaFoldDB" id="A0AAD9A712"/>
<keyword evidence="2" id="KW-0539">Nucleus</keyword>
<organism evidence="5 6">
    <name type="scientific">Colletotrichum chrysophilum</name>
    <dbReference type="NCBI Taxonomy" id="1836956"/>
    <lineage>
        <taxon>Eukaryota</taxon>
        <taxon>Fungi</taxon>
        <taxon>Dikarya</taxon>
        <taxon>Ascomycota</taxon>
        <taxon>Pezizomycotina</taxon>
        <taxon>Sordariomycetes</taxon>
        <taxon>Hypocreomycetidae</taxon>
        <taxon>Glomerellales</taxon>
        <taxon>Glomerellaceae</taxon>
        <taxon>Colletotrichum</taxon>
        <taxon>Colletotrichum gloeosporioides species complex</taxon>
    </lineage>
</organism>
<dbReference type="Gene3D" id="4.10.240.10">
    <property type="entry name" value="Zn(2)-C6 fungal-type DNA-binding domain"/>
    <property type="match status" value="1"/>
</dbReference>
<dbReference type="Pfam" id="PF04082">
    <property type="entry name" value="Fungal_trans"/>
    <property type="match status" value="1"/>
</dbReference>
<dbReference type="GO" id="GO:0000981">
    <property type="term" value="F:DNA-binding transcription factor activity, RNA polymerase II-specific"/>
    <property type="evidence" value="ECO:0007669"/>
    <property type="project" value="InterPro"/>
</dbReference>
<comment type="caution">
    <text evidence="5">The sequence shown here is derived from an EMBL/GenBank/DDBJ whole genome shotgun (WGS) entry which is preliminary data.</text>
</comment>
<dbReference type="CDD" id="cd00067">
    <property type="entry name" value="GAL4"/>
    <property type="match status" value="1"/>
</dbReference>
<feature type="domain" description="Zn(2)-C6 fungal-type" evidence="4">
    <location>
        <begin position="26"/>
        <end position="56"/>
    </location>
</feature>
<dbReference type="SMART" id="SM00066">
    <property type="entry name" value="GAL4"/>
    <property type="match status" value="1"/>
</dbReference>
<dbReference type="Proteomes" id="UP001243330">
    <property type="component" value="Unassembled WGS sequence"/>
</dbReference>
<protein>
    <submittedName>
        <fullName evidence="5">C6 transcription factor</fullName>
    </submittedName>
</protein>
<feature type="compositionally biased region" description="Low complexity" evidence="3">
    <location>
        <begin position="127"/>
        <end position="141"/>
    </location>
</feature>
<dbReference type="GO" id="GO:0003677">
    <property type="term" value="F:DNA binding"/>
    <property type="evidence" value="ECO:0007669"/>
    <property type="project" value="InterPro"/>
</dbReference>
<dbReference type="GO" id="GO:0006351">
    <property type="term" value="P:DNA-templated transcription"/>
    <property type="evidence" value="ECO:0007669"/>
    <property type="project" value="InterPro"/>
</dbReference>
<evidence type="ECO:0000256" key="1">
    <source>
        <dbReference type="ARBA" id="ARBA00022723"/>
    </source>
</evidence>
<dbReference type="PANTHER" id="PTHR46910">
    <property type="entry name" value="TRANSCRIPTION FACTOR PDR1"/>
    <property type="match status" value="1"/>
</dbReference>
<dbReference type="GO" id="GO:0008270">
    <property type="term" value="F:zinc ion binding"/>
    <property type="evidence" value="ECO:0007669"/>
    <property type="project" value="InterPro"/>
</dbReference>
<dbReference type="Pfam" id="PF00172">
    <property type="entry name" value="Zn_clus"/>
    <property type="match status" value="1"/>
</dbReference>
<reference evidence="5" key="1">
    <citation type="submission" date="2023-01" db="EMBL/GenBank/DDBJ databases">
        <title>Colletotrichum chrysophilum M932 genome sequence.</title>
        <authorList>
            <person name="Baroncelli R."/>
        </authorList>
    </citation>
    <scope>NUCLEOTIDE SEQUENCE</scope>
    <source>
        <strain evidence="5">M932</strain>
    </source>
</reference>
<sequence>MSQKKRSRAGSGPVEDNTSDTRDHLACDQCRIKKIRCGKERPNCSNCTRMNLDCNWSGHGKKPNQTVMLNKSISNMGERLRLIEGNISGIQRCLQRLDSSMTSRLGLASEDVVAFTGTASSPPRGTSNHGSSTISSSSSSVVSDMSSLGYHIVRDAQGHERCIGPSSLLSLIHNIDELTIPEPEGAGTNAAAAREMIKELGYSTGQPLYSSTHDVSAIKAPPMLIVEALIEPYFESINSHLPIFTREGFRRLMDASRAEANPAYNRPFAICANNMVLLTLSAKALHSRAKSTSPSNLEPITESIDVELIQSFIGNANRAMVQVEQLLSPRLVNVQALLSLCFVAQMWLSEDVFNLALTLAAHVAKSMGLYQPQASSLTASSLSSEEVQERRNVLQCLYCLDKAVCWNIGSLPSASTDVVTTTESMRPSEEPPSLMDAKFSLAQIEDDLYTVFYSRNAAMQDHIALKTRAIRERLEEWRTAYRLEEQDGLFGTNSPFCSKLELDIPLHFARMRLMWPFVREPEARALLLDDCRTSLQLLQQLWNATSNHDHYPSFAWLIVSFPTNVIFHFASQFEDPQFPVGDLELLNFLLKSLQSIAMFATENSYVVRFCSFVRILTRLAHDIVDSRDATSSPEVVLHTMEASPTQIQSQTELEHSRPRVFDGQTVINIQDALHLHEDLDTLMTMWENGTNAFTGFSRTNDLMVFDDFSPNVDKGLWDHYNLTGDIHADRVQETELLHQEEL</sequence>
<dbReference type="PROSITE" id="PS50048">
    <property type="entry name" value="ZN2_CY6_FUNGAL_2"/>
    <property type="match status" value="1"/>
</dbReference>
<dbReference type="EMBL" id="JAQOWY010000494">
    <property type="protein sequence ID" value="KAK1841267.1"/>
    <property type="molecule type" value="Genomic_DNA"/>
</dbReference>
<dbReference type="SUPFAM" id="SSF57701">
    <property type="entry name" value="Zn2/Cys6 DNA-binding domain"/>
    <property type="match status" value="1"/>
</dbReference>
<evidence type="ECO:0000313" key="6">
    <source>
        <dbReference type="Proteomes" id="UP001243330"/>
    </source>
</evidence>
<dbReference type="InterPro" id="IPR007219">
    <property type="entry name" value="XnlR_reg_dom"/>
</dbReference>
<feature type="region of interest" description="Disordered" evidence="3">
    <location>
        <begin position="118"/>
        <end position="141"/>
    </location>
</feature>
<accession>A0AAD9A712</accession>
<dbReference type="PANTHER" id="PTHR46910:SF1">
    <property type="entry name" value="MISCELLANEOUS ZN(II)2CYS6 TRANSCRIPTION FACTOR (EUROFUNG)-RELATED"/>
    <property type="match status" value="1"/>
</dbReference>
<evidence type="ECO:0000256" key="3">
    <source>
        <dbReference type="SAM" id="MobiDB-lite"/>
    </source>
</evidence>
<proteinExistence type="predicted"/>
<keyword evidence="1" id="KW-0479">Metal-binding</keyword>
<dbReference type="InterPro" id="IPR050987">
    <property type="entry name" value="AtrR-like"/>
</dbReference>
<dbReference type="PROSITE" id="PS00463">
    <property type="entry name" value="ZN2_CY6_FUNGAL_1"/>
    <property type="match status" value="1"/>
</dbReference>
<feature type="region of interest" description="Disordered" evidence="3">
    <location>
        <begin position="1"/>
        <end position="21"/>
    </location>
</feature>
<dbReference type="CDD" id="cd12148">
    <property type="entry name" value="fungal_TF_MHR"/>
    <property type="match status" value="1"/>
</dbReference>
<evidence type="ECO:0000256" key="2">
    <source>
        <dbReference type="ARBA" id="ARBA00023242"/>
    </source>
</evidence>
<evidence type="ECO:0000313" key="5">
    <source>
        <dbReference type="EMBL" id="KAK1841267.1"/>
    </source>
</evidence>
<name>A0AAD9A712_9PEZI</name>